<keyword evidence="8 14" id="KW-1133">Transmembrane helix</keyword>
<evidence type="ECO:0000313" key="17">
    <source>
        <dbReference type="Proteomes" id="UP000192796"/>
    </source>
</evidence>
<feature type="transmembrane region" description="Helical" evidence="14">
    <location>
        <begin position="303"/>
        <end position="321"/>
    </location>
</feature>
<evidence type="ECO:0000256" key="8">
    <source>
        <dbReference type="ARBA" id="ARBA00022989"/>
    </source>
</evidence>
<dbReference type="GO" id="GO:0006629">
    <property type="term" value="P:lipid metabolic process"/>
    <property type="evidence" value="ECO:0007669"/>
    <property type="project" value="UniProtKB-KW"/>
</dbReference>
<evidence type="ECO:0000256" key="12">
    <source>
        <dbReference type="ARBA" id="ARBA00031899"/>
    </source>
</evidence>
<dbReference type="Pfam" id="PF09924">
    <property type="entry name" value="LPG_synthase_C"/>
    <property type="match status" value="1"/>
</dbReference>
<feature type="transmembrane region" description="Helical" evidence="14">
    <location>
        <begin position="514"/>
        <end position="534"/>
    </location>
</feature>
<evidence type="ECO:0000256" key="14">
    <source>
        <dbReference type="SAM" id="Phobius"/>
    </source>
</evidence>
<dbReference type="Pfam" id="PF03706">
    <property type="entry name" value="LPG_synthase_TM"/>
    <property type="match status" value="1"/>
</dbReference>
<proteinExistence type="inferred from homology"/>
<gene>
    <name evidence="16" type="ORF">A3860_39415</name>
</gene>
<dbReference type="OrthoDB" id="145485at2"/>
<dbReference type="GO" id="GO:0055091">
    <property type="term" value="P:phospholipid homeostasis"/>
    <property type="evidence" value="ECO:0007669"/>
    <property type="project" value="TreeGrafter"/>
</dbReference>
<name>A0A1V9FK44_9BACT</name>
<dbReference type="InterPro" id="IPR051211">
    <property type="entry name" value="PG_lysyltransferase"/>
</dbReference>
<dbReference type="Proteomes" id="UP000192796">
    <property type="component" value="Unassembled WGS sequence"/>
</dbReference>
<dbReference type="EC" id="2.3.2.3" evidence="3"/>
<dbReference type="GO" id="GO:0046677">
    <property type="term" value="P:response to antibiotic"/>
    <property type="evidence" value="ECO:0007669"/>
    <property type="project" value="UniProtKB-KW"/>
</dbReference>
<keyword evidence="9" id="KW-0443">Lipid metabolism</keyword>
<dbReference type="STRING" id="1703345.A3860_39415"/>
<dbReference type="EMBL" id="LVYD01000096">
    <property type="protein sequence ID" value="OQP58722.1"/>
    <property type="molecule type" value="Genomic_DNA"/>
</dbReference>
<dbReference type="InterPro" id="IPR022791">
    <property type="entry name" value="L-PG_synthase/AglD"/>
</dbReference>
<evidence type="ECO:0000256" key="7">
    <source>
        <dbReference type="ARBA" id="ARBA00022692"/>
    </source>
</evidence>
<feature type="transmembrane region" description="Helical" evidence="14">
    <location>
        <begin position="370"/>
        <end position="392"/>
    </location>
</feature>
<evidence type="ECO:0000256" key="2">
    <source>
        <dbReference type="ARBA" id="ARBA00008627"/>
    </source>
</evidence>
<comment type="similarity">
    <text evidence="2">Belongs to the LPG synthase family.</text>
</comment>
<feature type="transmembrane region" description="Helical" evidence="14">
    <location>
        <begin position="241"/>
        <end position="274"/>
    </location>
</feature>
<feature type="transmembrane region" description="Helical" evidence="14">
    <location>
        <begin position="168"/>
        <end position="186"/>
    </location>
</feature>
<dbReference type="AlphaFoldDB" id="A0A1V9FK44"/>
<comment type="catalytic activity">
    <reaction evidence="13">
        <text>L-lysyl-tRNA(Lys) + a 1,2-diacyl-sn-glycero-3-phospho-(1'-sn-glycerol) = a 1,2-diacyl-sn-glycero-3-phospho-1'-(3'-O-L-lysyl)-sn-glycerol + tRNA(Lys)</text>
        <dbReference type="Rhea" id="RHEA:10668"/>
        <dbReference type="Rhea" id="RHEA-COMP:9696"/>
        <dbReference type="Rhea" id="RHEA-COMP:9697"/>
        <dbReference type="ChEBI" id="CHEBI:64716"/>
        <dbReference type="ChEBI" id="CHEBI:75792"/>
        <dbReference type="ChEBI" id="CHEBI:78442"/>
        <dbReference type="ChEBI" id="CHEBI:78529"/>
        <dbReference type="EC" id="2.3.2.3"/>
    </reaction>
</comment>
<evidence type="ECO:0000256" key="5">
    <source>
        <dbReference type="ARBA" id="ARBA00022475"/>
    </source>
</evidence>
<evidence type="ECO:0000259" key="15">
    <source>
        <dbReference type="Pfam" id="PF09924"/>
    </source>
</evidence>
<evidence type="ECO:0000313" key="16">
    <source>
        <dbReference type="EMBL" id="OQP58722.1"/>
    </source>
</evidence>
<dbReference type="PANTHER" id="PTHR34697:SF2">
    <property type="entry name" value="PHOSPHATIDYLGLYCEROL LYSYLTRANSFERASE"/>
    <property type="match status" value="1"/>
</dbReference>
<keyword evidence="5" id="KW-1003">Cell membrane</keyword>
<keyword evidence="10 14" id="KW-0472">Membrane</keyword>
<feature type="transmembrane region" description="Helical" evidence="14">
    <location>
        <begin position="423"/>
        <end position="440"/>
    </location>
</feature>
<evidence type="ECO:0000256" key="10">
    <source>
        <dbReference type="ARBA" id="ARBA00023136"/>
    </source>
</evidence>
<feature type="transmembrane region" description="Helical" evidence="14">
    <location>
        <begin position="452"/>
        <end position="474"/>
    </location>
</feature>
<keyword evidence="7 14" id="KW-0812">Transmembrane</keyword>
<evidence type="ECO:0000256" key="1">
    <source>
        <dbReference type="ARBA" id="ARBA00004651"/>
    </source>
</evidence>
<evidence type="ECO:0000256" key="3">
    <source>
        <dbReference type="ARBA" id="ARBA00012014"/>
    </source>
</evidence>
<feature type="transmembrane region" description="Helical" evidence="14">
    <location>
        <begin position="399"/>
        <end position="417"/>
    </location>
</feature>
<organism evidence="16 17">
    <name type="scientific">Niastella vici</name>
    <dbReference type="NCBI Taxonomy" id="1703345"/>
    <lineage>
        <taxon>Bacteria</taxon>
        <taxon>Pseudomonadati</taxon>
        <taxon>Bacteroidota</taxon>
        <taxon>Chitinophagia</taxon>
        <taxon>Chitinophagales</taxon>
        <taxon>Chitinophagaceae</taxon>
        <taxon>Niastella</taxon>
    </lineage>
</organism>
<comment type="subcellular location">
    <subcellularLocation>
        <location evidence="1">Cell membrane</location>
        <topology evidence="1">Multi-pass membrane protein</topology>
    </subcellularLocation>
</comment>
<feature type="transmembrane region" description="Helical" evidence="14">
    <location>
        <begin position="97"/>
        <end position="117"/>
    </location>
</feature>
<evidence type="ECO:0000256" key="6">
    <source>
        <dbReference type="ARBA" id="ARBA00022679"/>
    </source>
</evidence>
<evidence type="ECO:0000256" key="9">
    <source>
        <dbReference type="ARBA" id="ARBA00023098"/>
    </source>
</evidence>
<evidence type="ECO:0000256" key="11">
    <source>
        <dbReference type="ARBA" id="ARBA00023251"/>
    </source>
</evidence>
<dbReference type="PANTHER" id="PTHR34697">
    <property type="entry name" value="PHOSPHATIDYLGLYCEROL LYSYLTRANSFERASE"/>
    <property type="match status" value="1"/>
</dbReference>
<feature type="transmembrane region" description="Helical" evidence="14">
    <location>
        <begin position="138"/>
        <end position="162"/>
    </location>
</feature>
<keyword evidence="6" id="KW-0808">Transferase</keyword>
<feature type="transmembrane region" description="Helical" evidence="14">
    <location>
        <begin position="328"/>
        <end position="350"/>
    </location>
</feature>
<protein>
    <recommendedName>
        <fullName evidence="4">Phosphatidylglycerol lysyltransferase</fullName>
        <ecNumber evidence="3">2.3.2.3</ecNumber>
    </recommendedName>
    <alternativeName>
        <fullName evidence="12">Lysylphosphatidylglycerol synthase</fullName>
    </alternativeName>
</protein>
<dbReference type="SUPFAM" id="SSF55729">
    <property type="entry name" value="Acyl-CoA N-acyltransferases (Nat)"/>
    <property type="match status" value="1"/>
</dbReference>
<dbReference type="GO" id="GO:0005886">
    <property type="term" value="C:plasma membrane"/>
    <property type="evidence" value="ECO:0007669"/>
    <property type="project" value="UniProtKB-SubCell"/>
</dbReference>
<sequence>MPTKKVNNRINLKSLSPKPYWREILAIFTLLLAIVFFRSERRELQAILPQIQQARPFWLLAGLTVTFIYILFQGGMYRKSFAAIELKLKWTHAVILFLKRNFVSVFLPAGGVSALAYSPSQIRKQGFHQPQVHQASGLFAFAGLLTVFIVGLPVVIYTVYVTSRFKNAWLALLASLLIITGLALAVRSIKQKKKLYQWLDKKFPSFTPTLNEVFATNVNLPSFSGAVGFSIGVELCGMVHLYIAMLALGAPASFGASAAAYIISVLMMILSPFLRGLGAVELSMAYVLQQFGYDSTQALSITILYRVFEFWLPLLSGFIALCWKGRKLFLRAAPVLLCFALGIVNIISVITPPIHNRTRLLREYLPLTTIHASHLLVLLIGLTLLGTSAFLFRGLRNAWIIALTLSVFSLIGHLTKALDYEEAIFSCLTLIVLITTASQYRIRSSNKWMQAGLKTALISFAAVALFGFLNFYFIKPRHFGVDFTWQESLFHTIRSILLADDTSLHPITRFAHELIWLIRALGFFTWAFLLFTFIKPHIKKHTVTENYRERALFLLNEFGNSAIDYFKVYKDKLFFFSDIHEAFIAYRISGGFAIVLEEPVCAEECKVEVLQEFDRQCRKMGLKPAFYRVDESSVLWFSQLKKRKLMIGQEAILNINEFSLEGRDKKSLRNGLNSLQKKGYTVSVHTAPHTATLLAALRQVSNEWLESYDREEQIFSQGMFDEKELMHQDVIVVQDAGGSIKAFLNIIPDYAEEECTYDLIRRSNDAPPAVMDALIIQLIAYAKERKQLYLNLGLVPMSGIAQPDNTAEQLIKLAAEKIKRFQHYKGLRDFKEKYATLWENKYLVYDNDFDLLQLPLAIRHVMKP</sequence>
<comment type="caution">
    <text evidence="16">The sequence shown here is derived from an EMBL/GenBank/DDBJ whole genome shotgun (WGS) entry which is preliminary data.</text>
</comment>
<keyword evidence="17" id="KW-1185">Reference proteome</keyword>
<reference evidence="16 17" key="1">
    <citation type="submission" date="2016-03" db="EMBL/GenBank/DDBJ databases">
        <title>Niastella vici sp. nov., isolated from farmland soil.</title>
        <authorList>
            <person name="Chen L."/>
            <person name="Wang D."/>
            <person name="Yang S."/>
            <person name="Wang G."/>
        </authorList>
    </citation>
    <scope>NUCLEOTIDE SEQUENCE [LARGE SCALE GENOMIC DNA]</scope>
    <source>
        <strain evidence="16 17">DJ57</strain>
    </source>
</reference>
<evidence type="ECO:0000256" key="13">
    <source>
        <dbReference type="ARBA" id="ARBA00047540"/>
    </source>
</evidence>
<feature type="transmembrane region" description="Helical" evidence="14">
    <location>
        <begin position="57"/>
        <end position="77"/>
    </location>
</feature>
<keyword evidence="11" id="KW-0046">Antibiotic resistance</keyword>
<accession>A0A1V9FK44</accession>
<dbReference type="RefSeq" id="WP_081155168.1">
    <property type="nucleotide sequence ID" value="NZ_LVYD01000096.1"/>
</dbReference>
<feature type="domain" description="Phosphatidylglycerol lysyltransferase C-terminal" evidence="15">
    <location>
        <begin position="565"/>
        <end position="845"/>
    </location>
</feature>
<dbReference type="InterPro" id="IPR024320">
    <property type="entry name" value="LPG_synthase_C"/>
</dbReference>
<dbReference type="GO" id="GO:0050071">
    <property type="term" value="F:phosphatidylglycerol lysyltransferase activity"/>
    <property type="evidence" value="ECO:0007669"/>
    <property type="project" value="UniProtKB-EC"/>
</dbReference>
<evidence type="ECO:0000256" key="4">
    <source>
        <dbReference type="ARBA" id="ARBA00021546"/>
    </source>
</evidence>
<feature type="transmembrane region" description="Helical" evidence="14">
    <location>
        <begin position="20"/>
        <end position="37"/>
    </location>
</feature>
<dbReference type="InterPro" id="IPR016181">
    <property type="entry name" value="Acyl_CoA_acyltransferase"/>
</dbReference>